<organism evidence="2 3">
    <name type="scientific">Neomoorella stamsii</name>
    <dbReference type="NCBI Taxonomy" id="1266720"/>
    <lineage>
        <taxon>Bacteria</taxon>
        <taxon>Bacillati</taxon>
        <taxon>Bacillota</taxon>
        <taxon>Clostridia</taxon>
        <taxon>Neomoorellales</taxon>
        <taxon>Neomoorellaceae</taxon>
        <taxon>Neomoorella</taxon>
    </lineage>
</organism>
<dbReference type="NCBIfam" id="TIGR01440">
    <property type="entry name" value="TIGR01440 family protein"/>
    <property type="match status" value="1"/>
</dbReference>
<evidence type="ECO:0000313" key="3">
    <source>
        <dbReference type="Proteomes" id="UP000239430"/>
    </source>
</evidence>
<protein>
    <recommendedName>
        <fullName evidence="1">UPF0340 protein MOST_29000</fullName>
    </recommendedName>
</protein>
<proteinExistence type="inferred from homology"/>
<sequence>MVDLSTITAAVKAAATELIEAAALKPGQILVAGCSTSEITGQKIGTASSLEVGQAVVEGLLQATNAAQVYLAAQCCEHLNRALVIEAGAARLYDLPVVTVVPAPKAGGSLATAAFSALHRPVVVAGLQAHAGLDIGATLIGMHLRPVAVPVRLQVKTIGSAPVTAARTRPPLIGGERAVYVFQREQDPHAANAAPLEGRKKRDNGLALVWSERLGSSG</sequence>
<dbReference type="Proteomes" id="UP000239430">
    <property type="component" value="Unassembled WGS sequence"/>
</dbReference>
<comment type="caution">
    <text evidence="2">The sequence shown here is derived from an EMBL/GenBank/DDBJ whole genome shotgun (WGS) entry which is preliminary data.</text>
</comment>
<dbReference type="InterPro" id="IPR028345">
    <property type="entry name" value="Antibiotic_NAT-like"/>
</dbReference>
<evidence type="ECO:0000256" key="1">
    <source>
        <dbReference type="HAMAP-Rule" id="MF_00800"/>
    </source>
</evidence>
<dbReference type="Pfam" id="PF04260">
    <property type="entry name" value="DUF436"/>
    <property type="match status" value="1"/>
</dbReference>
<comment type="similarity">
    <text evidence="1">Belongs to the UPF0340 family.</text>
</comment>
<reference evidence="2 3" key="1">
    <citation type="submission" date="2018-03" db="EMBL/GenBank/DDBJ databases">
        <title>Genome sequence of Moorella stamsii DSM 26217.</title>
        <authorList>
            <person name="Poehlein A."/>
            <person name="Daniel R."/>
        </authorList>
    </citation>
    <scope>NUCLEOTIDE SEQUENCE [LARGE SCALE GENOMIC DNA]</scope>
    <source>
        <strain evidence="3">DSM 26217</strain>
    </source>
</reference>
<gene>
    <name evidence="2" type="ORF">MOST_29000</name>
</gene>
<dbReference type="InterPro" id="IPR006340">
    <property type="entry name" value="DUF436"/>
</dbReference>
<accession>A0A9X7J1U0</accession>
<dbReference type="HAMAP" id="MF_00800">
    <property type="entry name" value="UPF0340"/>
    <property type="match status" value="1"/>
</dbReference>
<dbReference type="PIRSF" id="PIRSF007510">
    <property type="entry name" value="UCP007510"/>
    <property type="match status" value="1"/>
</dbReference>
<evidence type="ECO:0000313" key="2">
    <source>
        <dbReference type="EMBL" id="PRR70023.1"/>
    </source>
</evidence>
<dbReference type="SUPFAM" id="SSF110710">
    <property type="entry name" value="TTHA0583/YokD-like"/>
    <property type="match status" value="1"/>
</dbReference>
<keyword evidence="3" id="KW-1185">Reference proteome</keyword>
<name>A0A9X7J1U0_9FIRM</name>
<dbReference type="EMBL" id="PVXL01000067">
    <property type="protein sequence ID" value="PRR70023.1"/>
    <property type="molecule type" value="Genomic_DNA"/>
</dbReference>
<dbReference type="AlphaFoldDB" id="A0A9X7J1U0"/>
<dbReference type="Gene3D" id="3.40.50.10360">
    <property type="entry name" value="Hypothetical protein TT1679"/>
    <property type="match status" value="1"/>
</dbReference>